<keyword evidence="11" id="KW-1133">Transmembrane helix</keyword>
<dbReference type="NCBIfam" id="TIGR00191">
    <property type="entry name" value="thrB"/>
    <property type="match status" value="1"/>
</dbReference>
<evidence type="ECO:0000256" key="4">
    <source>
        <dbReference type="ARBA" id="ARBA00017858"/>
    </source>
</evidence>
<dbReference type="PANTHER" id="PTHR20861">
    <property type="entry name" value="HOMOSERINE/4-DIPHOSPHOCYTIDYL-2-C-METHYL-D-ERYTHRITOL KINASE"/>
    <property type="match status" value="1"/>
</dbReference>
<name>A0A381WY65_9ZZZZ</name>
<organism evidence="14">
    <name type="scientific">marine metagenome</name>
    <dbReference type="NCBI Taxonomy" id="408172"/>
    <lineage>
        <taxon>unclassified sequences</taxon>
        <taxon>metagenomes</taxon>
        <taxon>ecological metagenomes</taxon>
    </lineage>
</organism>
<feature type="domain" description="GHMP kinase C-terminal" evidence="13">
    <location>
        <begin position="210"/>
        <end position="263"/>
    </location>
</feature>
<evidence type="ECO:0000256" key="9">
    <source>
        <dbReference type="ARBA" id="ARBA00022777"/>
    </source>
</evidence>
<feature type="transmembrane region" description="Helical" evidence="11">
    <location>
        <begin position="236"/>
        <end position="260"/>
    </location>
</feature>
<accession>A0A381WY65</accession>
<dbReference type="HAMAP" id="MF_00384">
    <property type="entry name" value="Homoser_kinase"/>
    <property type="match status" value="1"/>
</dbReference>
<evidence type="ECO:0000256" key="2">
    <source>
        <dbReference type="ARBA" id="ARBA00007370"/>
    </source>
</evidence>
<proteinExistence type="inferred from homology"/>
<dbReference type="Gene3D" id="3.30.230.10">
    <property type="match status" value="1"/>
</dbReference>
<dbReference type="SUPFAM" id="SSF55060">
    <property type="entry name" value="GHMP Kinase, C-terminal domain"/>
    <property type="match status" value="1"/>
</dbReference>
<keyword evidence="6" id="KW-0808">Transferase</keyword>
<evidence type="ECO:0000259" key="12">
    <source>
        <dbReference type="Pfam" id="PF00288"/>
    </source>
</evidence>
<sequence>MNENIVVKVPATSANMGPGFDCLGIALNVWNEVKVSKGPFSIKVIGKGQDELPTDDNNLVYKSFRKVFEKIGETVPEVRLECTNGIPLTRGMGSSSAALIGGLMSGNAMAGFPLSTPEMLRMGAEIEKHPDNVAPALLGGVQIGIYDQGELVTARVPFPEDINVVLYVPCQTMPTDQARNILPPEIQRKDAIYNIGRAALLVQCLMTGDLGNLKYATQDMLHQPDRQKQFFPMKNIISAAMASGALGAFLSGAGSSIMALTKGREYTIGYEMADAGMKSGLDGEIVFTSPTARGAYIEKD</sequence>
<keyword evidence="9" id="KW-0418">Kinase</keyword>
<dbReference type="Gene3D" id="3.30.70.890">
    <property type="entry name" value="GHMP kinase, C-terminal domain"/>
    <property type="match status" value="1"/>
</dbReference>
<dbReference type="InterPro" id="IPR036554">
    <property type="entry name" value="GHMP_kinase_C_sf"/>
</dbReference>
<evidence type="ECO:0000313" key="14">
    <source>
        <dbReference type="EMBL" id="SVA56893.1"/>
    </source>
</evidence>
<dbReference type="InterPro" id="IPR013750">
    <property type="entry name" value="GHMP_kinase_C_dom"/>
</dbReference>
<dbReference type="PROSITE" id="PS00627">
    <property type="entry name" value="GHMP_KINASES_ATP"/>
    <property type="match status" value="1"/>
</dbReference>
<dbReference type="EMBL" id="UINC01013123">
    <property type="protein sequence ID" value="SVA56893.1"/>
    <property type="molecule type" value="Genomic_DNA"/>
</dbReference>
<dbReference type="InterPro" id="IPR014721">
    <property type="entry name" value="Ribsml_uS5_D2-typ_fold_subgr"/>
</dbReference>
<protein>
    <recommendedName>
        <fullName evidence="4">Homoserine kinase</fullName>
        <ecNumber evidence="3">2.7.1.39</ecNumber>
    </recommendedName>
</protein>
<evidence type="ECO:0000256" key="11">
    <source>
        <dbReference type="SAM" id="Phobius"/>
    </source>
</evidence>
<dbReference type="GO" id="GO:0009088">
    <property type="term" value="P:threonine biosynthetic process"/>
    <property type="evidence" value="ECO:0007669"/>
    <property type="project" value="UniProtKB-UniPathway"/>
</dbReference>
<keyword evidence="10" id="KW-0067">ATP-binding</keyword>
<dbReference type="SUPFAM" id="SSF54211">
    <property type="entry name" value="Ribosomal protein S5 domain 2-like"/>
    <property type="match status" value="1"/>
</dbReference>
<dbReference type="InterPro" id="IPR020568">
    <property type="entry name" value="Ribosomal_Su5_D2-typ_SF"/>
</dbReference>
<evidence type="ECO:0000256" key="3">
    <source>
        <dbReference type="ARBA" id="ARBA00012078"/>
    </source>
</evidence>
<dbReference type="AlphaFoldDB" id="A0A381WY65"/>
<dbReference type="PIRSF" id="PIRSF000676">
    <property type="entry name" value="Homoser_kin"/>
    <property type="match status" value="1"/>
</dbReference>
<dbReference type="PANTHER" id="PTHR20861:SF1">
    <property type="entry name" value="HOMOSERINE KINASE"/>
    <property type="match status" value="1"/>
</dbReference>
<keyword evidence="8" id="KW-0547">Nucleotide-binding</keyword>
<dbReference type="Pfam" id="PF00288">
    <property type="entry name" value="GHMP_kinases_N"/>
    <property type="match status" value="1"/>
</dbReference>
<evidence type="ECO:0000259" key="13">
    <source>
        <dbReference type="Pfam" id="PF08544"/>
    </source>
</evidence>
<keyword evidence="11" id="KW-0472">Membrane</keyword>
<dbReference type="GO" id="GO:0004413">
    <property type="term" value="F:homoserine kinase activity"/>
    <property type="evidence" value="ECO:0007669"/>
    <property type="project" value="UniProtKB-EC"/>
</dbReference>
<dbReference type="InterPro" id="IPR000870">
    <property type="entry name" value="Homoserine_kinase"/>
</dbReference>
<evidence type="ECO:0000256" key="5">
    <source>
        <dbReference type="ARBA" id="ARBA00022605"/>
    </source>
</evidence>
<dbReference type="InterPro" id="IPR006203">
    <property type="entry name" value="GHMP_knse_ATP-bd_CS"/>
</dbReference>
<dbReference type="UniPathway" id="UPA00050">
    <property type="reaction ID" value="UER00064"/>
</dbReference>
<evidence type="ECO:0000256" key="1">
    <source>
        <dbReference type="ARBA" id="ARBA00005015"/>
    </source>
</evidence>
<evidence type="ECO:0000256" key="6">
    <source>
        <dbReference type="ARBA" id="ARBA00022679"/>
    </source>
</evidence>
<evidence type="ECO:0000256" key="7">
    <source>
        <dbReference type="ARBA" id="ARBA00022697"/>
    </source>
</evidence>
<comment type="pathway">
    <text evidence="1">Amino-acid biosynthesis; L-threonine biosynthesis; L-threonine from L-aspartate: step 4/5.</text>
</comment>
<dbReference type="InterPro" id="IPR006204">
    <property type="entry name" value="GHMP_kinase_N_dom"/>
</dbReference>
<gene>
    <name evidence="14" type="ORF">METZ01_LOCUS109747</name>
</gene>
<dbReference type="GO" id="GO:0005524">
    <property type="term" value="F:ATP binding"/>
    <property type="evidence" value="ECO:0007669"/>
    <property type="project" value="UniProtKB-KW"/>
</dbReference>
<reference evidence="14" key="1">
    <citation type="submission" date="2018-05" db="EMBL/GenBank/DDBJ databases">
        <authorList>
            <person name="Lanie J.A."/>
            <person name="Ng W.-L."/>
            <person name="Kazmierczak K.M."/>
            <person name="Andrzejewski T.M."/>
            <person name="Davidsen T.M."/>
            <person name="Wayne K.J."/>
            <person name="Tettelin H."/>
            <person name="Glass J.I."/>
            <person name="Rusch D."/>
            <person name="Podicherti R."/>
            <person name="Tsui H.-C.T."/>
            <person name="Winkler M.E."/>
        </authorList>
    </citation>
    <scope>NUCLEOTIDE SEQUENCE</scope>
</reference>
<evidence type="ECO:0000256" key="10">
    <source>
        <dbReference type="ARBA" id="ARBA00022840"/>
    </source>
</evidence>
<keyword evidence="11" id="KW-0812">Transmembrane</keyword>
<comment type="similarity">
    <text evidence="2">Belongs to the GHMP kinase family. Homoserine kinase subfamily.</text>
</comment>
<keyword evidence="7" id="KW-0791">Threonine biosynthesis</keyword>
<dbReference type="EC" id="2.7.1.39" evidence="3"/>
<keyword evidence="5" id="KW-0028">Amino-acid biosynthesis</keyword>
<dbReference type="Pfam" id="PF08544">
    <property type="entry name" value="GHMP_kinases_C"/>
    <property type="match status" value="1"/>
</dbReference>
<evidence type="ECO:0000256" key="8">
    <source>
        <dbReference type="ARBA" id="ARBA00022741"/>
    </source>
</evidence>
<dbReference type="PRINTS" id="PR00958">
    <property type="entry name" value="HOMSERKINASE"/>
</dbReference>
<feature type="domain" description="GHMP kinase N-terminal" evidence="12">
    <location>
        <begin position="58"/>
        <end position="140"/>
    </location>
</feature>